<evidence type="ECO:0000313" key="1">
    <source>
        <dbReference type="EMBL" id="PWN52682.1"/>
    </source>
</evidence>
<gene>
    <name evidence="1" type="ORF">IE53DRAFT_260748</name>
</gene>
<dbReference type="Proteomes" id="UP000245626">
    <property type="component" value="Unassembled WGS sequence"/>
</dbReference>
<proteinExistence type="predicted"/>
<name>A0ACD0P3Q1_9BASI</name>
<accession>A0ACD0P3Q1</accession>
<keyword evidence="2" id="KW-1185">Reference proteome</keyword>
<dbReference type="EMBL" id="KZ819763">
    <property type="protein sequence ID" value="PWN52682.1"/>
    <property type="molecule type" value="Genomic_DNA"/>
</dbReference>
<sequence>MEAKAQWWNARDGEGERGRGGEEEEEASKRRTAKERHRSPGTHLAFGRRTKGFSLARLPPILPPTHPRNRRGYQRWMMDVIHPHSLAFTTFPSTSEPDSLDRFAQRDLEEVVALFHTIRLDLNTHTDTHTNTETLTLTLLTPDLDLVFSSFFLFSLYIFFYSYTYFGILRISSLPSSLSILSPSYPPAQLKRQPSLNRCRAALGTRPIPFNS</sequence>
<reference evidence="1 2" key="1">
    <citation type="journal article" date="2018" name="Mol. Biol. Evol.">
        <title>Broad Genomic Sampling Reveals a Smut Pathogenic Ancestry of the Fungal Clade Ustilaginomycotina.</title>
        <authorList>
            <person name="Kijpornyongpan T."/>
            <person name="Mondo S.J."/>
            <person name="Barry K."/>
            <person name="Sandor L."/>
            <person name="Lee J."/>
            <person name="Lipzen A."/>
            <person name="Pangilinan J."/>
            <person name="LaButti K."/>
            <person name="Hainaut M."/>
            <person name="Henrissat B."/>
            <person name="Grigoriev I.V."/>
            <person name="Spatafora J.W."/>
            <person name="Aime M.C."/>
        </authorList>
    </citation>
    <scope>NUCLEOTIDE SEQUENCE [LARGE SCALE GENOMIC DNA]</scope>
    <source>
        <strain evidence="1 2">SA 807</strain>
    </source>
</reference>
<evidence type="ECO:0000313" key="2">
    <source>
        <dbReference type="Proteomes" id="UP000245626"/>
    </source>
</evidence>
<protein>
    <submittedName>
        <fullName evidence="1">Uncharacterized protein</fullName>
    </submittedName>
</protein>
<organism evidence="1 2">
    <name type="scientific">Violaceomyces palustris</name>
    <dbReference type="NCBI Taxonomy" id="1673888"/>
    <lineage>
        <taxon>Eukaryota</taxon>
        <taxon>Fungi</taxon>
        <taxon>Dikarya</taxon>
        <taxon>Basidiomycota</taxon>
        <taxon>Ustilaginomycotina</taxon>
        <taxon>Ustilaginomycetes</taxon>
        <taxon>Violaceomycetales</taxon>
        <taxon>Violaceomycetaceae</taxon>
        <taxon>Violaceomyces</taxon>
    </lineage>
</organism>